<dbReference type="RefSeq" id="WP_014435390.1">
    <property type="nucleotide sequence ID" value="NC_017080.1"/>
</dbReference>
<evidence type="ECO:0000313" key="3">
    <source>
        <dbReference type="EMBL" id="BAM02170.1"/>
    </source>
</evidence>
<dbReference type="STRING" id="1142394.PSMK_00110"/>
<gene>
    <name evidence="3" type="ordered locus">PSMK_00110</name>
</gene>
<reference evidence="3 4" key="1">
    <citation type="submission" date="2012-02" db="EMBL/GenBank/DDBJ databases">
        <title>Complete genome sequence of Phycisphaera mikurensis NBRC 102666.</title>
        <authorList>
            <person name="Ankai A."/>
            <person name="Hosoyama A."/>
            <person name="Terui Y."/>
            <person name="Sekine M."/>
            <person name="Fukai R."/>
            <person name="Kato Y."/>
            <person name="Nakamura S."/>
            <person name="Yamada-Narita S."/>
            <person name="Kawakoshi A."/>
            <person name="Fukunaga Y."/>
            <person name="Yamazaki S."/>
            <person name="Fujita N."/>
        </authorList>
    </citation>
    <scope>NUCLEOTIDE SEQUENCE [LARGE SCALE GENOMIC DNA]</scope>
    <source>
        <strain evidence="4">NBRC 102666 / KCTC 22515 / FYK2301M01</strain>
    </source>
</reference>
<dbReference type="AlphaFoldDB" id="I0IA82"/>
<dbReference type="Pfam" id="PF01370">
    <property type="entry name" value="Epimerase"/>
    <property type="match status" value="1"/>
</dbReference>
<dbReference type="PANTHER" id="PTHR43000">
    <property type="entry name" value="DTDP-D-GLUCOSE 4,6-DEHYDRATASE-RELATED"/>
    <property type="match status" value="1"/>
</dbReference>
<dbReference type="eggNOG" id="COG0451">
    <property type="taxonomic scope" value="Bacteria"/>
</dbReference>
<dbReference type="EC" id="5.1.3.-" evidence="3"/>
<name>I0IA82_PHYMF</name>
<evidence type="ECO:0000256" key="1">
    <source>
        <dbReference type="ARBA" id="ARBA00007637"/>
    </source>
</evidence>
<protein>
    <submittedName>
        <fullName evidence="3">Putative nucleotide-sugar epimerase</fullName>
        <ecNumber evidence="3">5.1.3.-</ecNumber>
    </submittedName>
</protein>
<feature type="domain" description="NAD-dependent epimerase/dehydratase" evidence="2">
    <location>
        <begin position="23"/>
        <end position="284"/>
    </location>
</feature>
<dbReference type="Proteomes" id="UP000007881">
    <property type="component" value="Chromosome"/>
</dbReference>
<sequence length="366" mass="38316">MIGSPSHAAGGADRFGHLPPGPVLVLGGAGFIGTNLCLALAAEGREVVALDSLARPGTGRNAQTLRSSGGGRVAFREADVRDRAAVEAAVREAGSVFHFAGQVAVTTSLEDPREDFEVNALGTLNVLEALRSELDAGRPKPLLFTSTNKVYGGLESLNVRRDGDRYAPVSGSPAAVGDVGLDFHSPYGCSKGAADQYALDYGRTFGLSTTVFRMSCIYGPHQCGNADQGWVAHFVRAALAGEGVTIYGDGAQVRDTLYVEDLLDAMAAATARLDEPGGRAFNVGGGPEFTLSLRELVAELRAQTGSPLPVAYEGWRPGDQRYYVSDLRAITGATGWRPRTTPAEGLRRLIDWTRGAIAAAPAGAVA</sequence>
<dbReference type="EMBL" id="AP012338">
    <property type="protein sequence ID" value="BAM02170.1"/>
    <property type="molecule type" value="Genomic_DNA"/>
</dbReference>
<evidence type="ECO:0000259" key="2">
    <source>
        <dbReference type="Pfam" id="PF01370"/>
    </source>
</evidence>
<dbReference type="KEGG" id="phm:PSMK_00110"/>
<comment type="similarity">
    <text evidence="1">Belongs to the NAD(P)-dependent epimerase/dehydratase family.</text>
</comment>
<organism evidence="3 4">
    <name type="scientific">Phycisphaera mikurensis (strain NBRC 102666 / KCTC 22515 / FYK2301M01)</name>
    <dbReference type="NCBI Taxonomy" id="1142394"/>
    <lineage>
        <taxon>Bacteria</taxon>
        <taxon>Pseudomonadati</taxon>
        <taxon>Planctomycetota</taxon>
        <taxon>Phycisphaerae</taxon>
        <taxon>Phycisphaerales</taxon>
        <taxon>Phycisphaeraceae</taxon>
        <taxon>Phycisphaera</taxon>
    </lineage>
</organism>
<dbReference type="InterPro" id="IPR036291">
    <property type="entry name" value="NAD(P)-bd_dom_sf"/>
</dbReference>
<keyword evidence="4" id="KW-1185">Reference proteome</keyword>
<dbReference type="Gene3D" id="3.40.50.720">
    <property type="entry name" value="NAD(P)-binding Rossmann-like Domain"/>
    <property type="match status" value="1"/>
</dbReference>
<dbReference type="InterPro" id="IPR001509">
    <property type="entry name" value="Epimerase_deHydtase"/>
</dbReference>
<dbReference type="SUPFAM" id="SSF51735">
    <property type="entry name" value="NAD(P)-binding Rossmann-fold domains"/>
    <property type="match status" value="1"/>
</dbReference>
<keyword evidence="3" id="KW-0413">Isomerase</keyword>
<dbReference type="HOGENOM" id="CLU_007383_1_7_0"/>
<accession>I0IA82</accession>
<evidence type="ECO:0000313" key="4">
    <source>
        <dbReference type="Proteomes" id="UP000007881"/>
    </source>
</evidence>
<proteinExistence type="inferred from homology"/>
<dbReference type="GO" id="GO:0016853">
    <property type="term" value="F:isomerase activity"/>
    <property type="evidence" value="ECO:0007669"/>
    <property type="project" value="UniProtKB-KW"/>
</dbReference>